<gene>
    <name evidence="2" type="ORF">BURPS1710A_1673</name>
</gene>
<evidence type="ECO:0000256" key="1">
    <source>
        <dbReference type="SAM" id="MobiDB-lite"/>
    </source>
</evidence>
<feature type="region of interest" description="Disordered" evidence="1">
    <location>
        <begin position="22"/>
        <end position="48"/>
    </location>
</feature>
<reference evidence="2 3" key="2">
    <citation type="submission" date="2009-05" db="EMBL/GenBank/DDBJ databases">
        <authorList>
            <person name="Harkins D.M."/>
            <person name="DeShazer D."/>
            <person name="Woods D.E."/>
            <person name="Brinkac L.M."/>
            <person name="Brown K.A."/>
            <person name="Hung G.C."/>
            <person name="Tuanyok A."/>
            <person name="Zhang B."/>
            <person name="Nierman W.C."/>
        </authorList>
    </citation>
    <scope>NUCLEOTIDE SEQUENCE [LARGE SCALE GENOMIC DNA]</scope>
    <source>
        <strain evidence="2 3">1710a</strain>
    </source>
</reference>
<name>A0A0E1W454_BURPE</name>
<evidence type="ECO:0000313" key="3">
    <source>
        <dbReference type="Proteomes" id="UP000001812"/>
    </source>
</evidence>
<dbReference type="EMBL" id="CM000832">
    <property type="protein sequence ID" value="EET08000.1"/>
    <property type="molecule type" value="Genomic_DNA"/>
</dbReference>
<dbReference type="HOGENOM" id="CLU_3150456_0_0_4"/>
<organism evidence="2 3">
    <name type="scientific">Burkholderia pseudomallei 1710a</name>
    <dbReference type="NCBI Taxonomy" id="320371"/>
    <lineage>
        <taxon>Bacteria</taxon>
        <taxon>Pseudomonadati</taxon>
        <taxon>Pseudomonadota</taxon>
        <taxon>Betaproteobacteria</taxon>
        <taxon>Burkholderiales</taxon>
        <taxon>Burkholderiaceae</taxon>
        <taxon>Burkholderia</taxon>
        <taxon>pseudomallei group</taxon>
    </lineage>
</organism>
<evidence type="ECO:0000313" key="2">
    <source>
        <dbReference type="EMBL" id="EET08000.1"/>
    </source>
</evidence>
<sequence length="48" mass="5473">MRFTRRDAPDTRAIDARNALPHKKKNEIPRGAPCNVALSRQPAKFKKT</sequence>
<reference evidence="3" key="1">
    <citation type="submission" date="2007-08" db="EMBL/GenBank/DDBJ databases">
        <title>Annotation of Burkholderia pseudomallei 1710a.</title>
        <authorList>
            <person name="Harkins D.M."/>
            <person name="DeShazer D."/>
            <person name="Woods D.E."/>
            <person name="Brinkac L.M."/>
            <person name="Brown K.A."/>
            <person name="Hung G.C."/>
            <person name="Tuanyok A."/>
            <person name="Zhang B."/>
            <person name="Nierman W.C."/>
        </authorList>
    </citation>
    <scope>NUCLEOTIDE SEQUENCE [LARGE SCALE GENOMIC DNA]</scope>
    <source>
        <strain evidence="3">1710a</strain>
    </source>
</reference>
<proteinExistence type="predicted"/>
<dbReference type="Proteomes" id="UP000001812">
    <property type="component" value="Chromosome I"/>
</dbReference>
<dbReference type="AlphaFoldDB" id="A0A0E1W454"/>
<accession>A0A0E1W454</accession>
<protein>
    <submittedName>
        <fullName evidence="2">Uncharacterized protein</fullName>
    </submittedName>
</protein>